<gene>
    <name evidence="3" type="ORF">Waukesha92_65</name>
</gene>
<evidence type="ECO:0000313" key="3">
    <source>
        <dbReference type="EMBL" id="AID50254.1"/>
    </source>
</evidence>
<dbReference type="KEGG" id="vg:22109988"/>
<dbReference type="OrthoDB" id="9025at10239"/>
<proteinExistence type="predicted"/>
<dbReference type="Proteomes" id="UP000027384">
    <property type="component" value="Segment"/>
</dbReference>
<dbReference type="InterPro" id="IPR025580">
    <property type="entry name" value="Gp46"/>
</dbReference>
<name>A0A068EQ25_9CAUD</name>
<keyword evidence="4" id="KW-1185">Reference proteome</keyword>
<organism evidence="3 4">
    <name type="scientific">Bacillus phage Waukesha92</name>
    <dbReference type="NCBI Taxonomy" id="1510440"/>
    <lineage>
        <taxon>Viruses</taxon>
        <taxon>Duplodnaviria</taxon>
        <taxon>Heunggongvirae</taxon>
        <taxon>Uroviricota</taxon>
        <taxon>Caudoviricetes</taxon>
        <taxon>Waukeshavirus</taxon>
        <taxon>Waukeshavirus waukesha92</taxon>
    </lineage>
</organism>
<dbReference type="GeneID" id="22109988"/>
<accession>A0A068EQ25</accession>
<dbReference type="Pfam" id="PF14265">
    <property type="entry name" value="DUF4355"/>
    <property type="match status" value="1"/>
</dbReference>
<evidence type="ECO:0000256" key="2">
    <source>
        <dbReference type="SAM" id="MobiDB-lite"/>
    </source>
</evidence>
<reference evidence="3 4" key="1">
    <citation type="submission" date="2014-07" db="EMBL/GenBank/DDBJ databases">
        <title>Complete genome sequence of Waukesha92.</title>
        <authorList>
            <person name="Sauder A.B."/>
            <person name="Alali E."/>
            <person name="Alhouri R."/>
            <person name="Carter B."/>
            <person name="Delgado-Fabre N."/>
            <person name="Donovan M."/>
            <person name="Heindel A."/>
            <person name="Murray T."/>
            <person name="Selesky A."/>
            <person name="Langouet C."/>
            <person name="Temple L."/>
        </authorList>
    </citation>
    <scope>NUCLEOTIDE SEQUENCE [LARGE SCALE GENOMIC DNA]</scope>
</reference>
<dbReference type="RefSeq" id="YP_009099330.1">
    <property type="nucleotide sequence ID" value="NC_025424.1"/>
</dbReference>
<evidence type="ECO:0000256" key="1">
    <source>
        <dbReference type="SAM" id="Coils"/>
    </source>
</evidence>
<dbReference type="EMBL" id="KJ920400">
    <property type="protein sequence ID" value="AID50254.1"/>
    <property type="molecule type" value="Genomic_DNA"/>
</dbReference>
<keyword evidence="1" id="KW-0175">Coiled coil</keyword>
<feature type="region of interest" description="Disordered" evidence="2">
    <location>
        <begin position="30"/>
        <end position="58"/>
    </location>
</feature>
<evidence type="ECO:0008006" key="5">
    <source>
        <dbReference type="Google" id="ProtNLM"/>
    </source>
</evidence>
<sequence>MMNILQKHKQLQFFKEKEVTKLPLRLSNLQFFSDPTPPADDTPPDDQTPPVDDTKEPQLDEATKAFIEKMVQSAEDKVRTKYTKELNATKKELESFRTASMTAQEKAEYEMKQLQEQNDEREKVLHQKEMQWAATEALSEVGLDLKFVDFVIGADADDTKSRVAKLNELFNTSLEAKVAEKFKAAGREVYAGSGSGAVFTRQQVATMNQSEINENWDQIQKDMKTWK</sequence>
<protein>
    <recommendedName>
        <fullName evidence="5">Scaffold protein</fullName>
    </recommendedName>
</protein>
<feature type="coiled-coil region" evidence="1">
    <location>
        <begin position="104"/>
        <end position="131"/>
    </location>
</feature>
<evidence type="ECO:0000313" key="4">
    <source>
        <dbReference type="Proteomes" id="UP000027384"/>
    </source>
</evidence>